<protein>
    <submittedName>
        <fullName evidence="2">Uncharacterized protein</fullName>
    </submittedName>
</protein>
<name>A0A812KKW9_9DINO</name>
<keyword evidence="3" id="KW-1185">Reference proteome</keyword>
<gene>
    <name evidence="2" type="ORF">SNEC2469_LOCUS3180</name>
</gene>
<evidence type="ECO:0000313" key="2">
    <source>
        <dbReference type="EMBL" id="CAE7225822.1"/>
    </source>
</evidence>
<sequence>SVLKVFHRWSDEDLSTKQQPDVCFRDAFISTVDGKLQQLKKDARHGCYVSVPAHLLYQPSMESRRRYAGILLSAFAGSNGLKVLLDQCALTVARARQPDILHMVVGPGQDGKTLVFVDHMRAVFGSGFGCAPSSMLQTEREFQQQGSNFIQCCYLVFDECRREQGLIEDLVKVFVGGGWLPLRRNHEAETKYAHWAFAGKAWCLNVGDIPYLPTSQEISHARRFRCTFMRSHFTSNVADVDPDRKVFKADPSAKVFMASGEAVWCFYHDFLFPHLRKFGIHACSNALEYGTGSASTAKDSEWLLKRMNRSTDACCPEDLECQGTFDQKEKQRSTSEKIVRETHNVVDQADVNRLTVPSNPGAVVPKGGKAQAAGKKLRVDFLKESIQLFPNLIRIVAGQTRQGVSLDRFQRRQIDVADWERTLEKVAQESQEASVSHVFGGWDAWPWRPESEQWQDPEEGLQTLPQGEAWSLVCHVDVAKLRRYQDLQIDRRPEQLQAFLSSLPEDASSSAAGVTAVTIVGHQKILDDKSVGRVAFPWSSLPHLTREARAAASPEGSREFDMPNAVVFFALQIGKELNVDLPAFARYSAHKALWRKAVMQWLGMSMHDAKKTLLRAVFGFASLSASGGKMSSCPLLDALAVDGNKLKQALADKHPGLVKALKAAGKKRPETSTMAYILFDRENTYLQDFASLLPKHGYHMVTPVYDAVVAVPAQGHDVDASQAEQDLLDEFDVKCGVRMQASTVQVAVKDRNIAHIVEQLLATGKGMKLEDAQEKEVLPGMGMCIPQALINLFPTMEEDLRTAFEGSAGPFSYREIMERCGSVNIEPIHFEDRAGVGEESRYLLHDAEANCLSQCGHCYGVVAGPSGLILWTSQQNDSVQLSARLFWEHARQITGVKLFRVECNAAVAAQRKRKRAQPMPIAELELRAGMDLGEDMMAVIRHQMAEEVKAEASRWGLICLCLQDAVGLAADKDNKCRLCPFRTFQRRSRTLEHVEKYHVAARQVQIASWYRSVLSVASRGTVRVMRTWQAGDESCDLLSTAADLIASWVSPDADTLACLKKQNSIDLVLLLTGSGPQYVLKGQTAEAKRLNKAIYYQKGFADLVLAKALRHRGKIHAMFNDITAEWVARGCQCSWLGCRRRDSRTELVQEVMDLPYVQSLRGRLVDAATSKQEWIVCSHDATYQTLFSIIGQRPMQQRAGEAHALHTLIGRSGAVPGFSLQATEGCACFRNAVAEILPLAARRTVRFLFSDSPESVEGATDVLPALEGVAEDPLHLVLRVEACTGERRTTCSAALLRVQMKFRCPEAGAFYQGERVADQDAWDDVKARDWASIQSPEYLQSAYSCDRQYLEDLRAVCQQFPEEMKRKDHKGRTVLQIIQAGGSGRHFRYLLNGSHILAKLKDILPAADMQLLSFGTCSNEALHAQLKSSQEVIVQQHLEVVPLHLSAFSLGKLLAHHAAAYFPTIAQRRESEILSLLQGRIVAGLLPALSREEERVLRTREDLRKPVHDLDSSKVQRRQAVAARQQSSWQREQGIRKEKRNRRQVTGVHGATTKRTIFTKKKPAGMMWEILFVEMLGLQGGSEVVGF</sequence>
<dbReference type="Proteomes" id="UP000601435">
    <property type="component" value="Unassembled WGS sequence"/>
</dbReference>
<feature type="non-terminal residue" evidence="2">
    <location>
        <position position="1"/>
    </location>
</feature>
<accession>A0A812KKW9</accession>
<feature type="region of interest" description="Disordered" evidence="1">
    <location>
        <begin position="1522"/>
        <end position="1542"/>
    </location>
</feature>
<evidence type="ECO:0000313" key="3">
    <source>
        <dbReference type="Proteomes" id="UP000601435"/>
    </source>
</evidence>
<dbReference type="EMBL" id="CAJNJA010007527">
    <property type="protein sequence ID" value="CAE7225822.1"/>
    <property type="molecule type" value="Genomic_DNA"/>
</dbReference>
<reference evidence="2" key="1">
    <citation type="submission" date="2021-02" db="EMBL/GenBank/DDBJ databases">
        <authorList>
            <person name="Dougan E. K."/>
            <person name="Rhodes N."/>
            <person name="Thang M."/>
            <person name="Chan C."/>
        </authorList>
    </citation>
    <scope>NUCLEOTIDE SEQUENCE</scope>
</reference>
<comment type="caution">
    <text evidence="2">The sequence shown here is derived from an EMBL/GenBank/DDBJ whole genome shotgun (WGS) entry which is preliminary data.</text>
</comment>
<proteinExistence type="predicted"/>
<organism evidence="2 3">
    <name type="scientific">Symbiodinium necroappetens</name>
    <dbReference type="NCBI Taxonomy" id="1628268"/>
    <lineage>
        <taxon>Eukaryota</taxon>
        <taxon>Sar</taxon>
        <taxon>Alveolata</taxon>
        <taxon>Dinophyceae</taxon>
        <taxon>Suessiales</taxon>
        <taxon>Symbiodiniaceae</taxon>
        <taxon>Symbiodinium</taxon>
    </lineage>
</organism>
<evidence type="ECO:0000256" key="1">
    <source>
        <dbReference type="SAM" id="MobiDB-lite"/>
    </source>
</evidence>
<dbReference type="OrthoDB" id="424311at2759"/>